<feature type="non-terminal residue" evidence="1">
    <location>
        <position position="1"/>
    </location>
</feature>
<dbReference type="EMBL" id="PJQM01006494">
    <property type="protein sequence ID" value="RCH79577.1"/>
    <property type="molecule type" value="Genomic_DNA"/>
</dbReference>
<organism evidence="1 2">
    <name type="scientific">Rhizopus stolonifer</name>
    <name type="common">Rhizopus nigricans</name>
    <dbReference type="NCBI Taxonomy" id="4846"/>
    <lineage>
        <taxon>Eukaryota</taxon>
        <taxon>Fungi</taxon>
        <taxon>Fungi incertae sedis</taxon>
        <taxon>Mucoromycota</taxon>
        <taxon>Mucoromycotina</taxon>
        <taxon>Mucoromycetes</taxon>
        <taxon>Mucorales</taxon>
        <taxon>Mucorineae</taxon>
        <taxon>Rhizopodaceae</taxon>
        <taxon>Rhizopus</taxon>
    </lineage>
</organism>
<evidence type="ECO:0000313" key="1">
    <source>
        <dbReference type="EMBL" id="RCH79577.1"/>
    </source>
</evidence>
<accession>A0A367IPG6</accession>
<proteinExistence type="predicted"/>
<comment type="caution">
    <text evidence="1">The sequence shown here is derived from an EMBL/GenBank/DDBJ whole genome shotgun (WGS) entry which is preliminary data.</text>
</comment>
<protein>
    <submittedName>
        <fullName evidence="1">Uncharacterized protein</fullName>
    </submittedName>
</protein>
<sequence>EILAITKLHEVNHLLCVSPIAFSLDNDSLSLFSSLSFNKSLALLYADMKIWSTVDISLSLLRIASKSIIRLWSSFAVGDFWLANHGVTLILQILSKFLVRW</sequence>
<evidence type="ECO:0000313" key="2">
    <source>
        <dbReference type="Proteomes" id="UP000253551"/>
    </source>
</evidence>
<gene>
    <name evidence="1" type="ORF">CU098_004471</name>
</gene>
<keyword evidence="2" id="KW-1185">Reference proteome</keyword>
<reference evidence="1 2" key="1">
    <citation type="journal article" date="2018" name="G3 (Bethesda)">
        <title>Phylogenetic and Phylogenomic Definition of Rhizopus Species.</title>
        <authorList>
            <person name="Gryganskyi A.P."/>
            <person name="Golan J."/>
            <person name="Dolatabadi S."/>
            <person name="Mondo S."/>
            <person name="Robb S."/>
            <person name="Idnurm A."/>
            <person name="Muszewska A."/>
            <person name="Steczkiewicz K."/>
            <person name="Masonjones S."/>
            <person name="Liao H.L."/>
            <person name="Gajdeczka M.T."/>
            <person name="Anike F."/>
            <person name="Vuek A."/>
            <person name="Anishchenko I.M."/>
            <person name="Voigt K."/>
            <person name="de Hoog G.S."/>
            <person name="Smith M.E."/>
            <person name="Heitman J."/>
            <person name="Vilgalys R."/>
            <person name="Stajich J.E."/>
        </authorList>
    </citation>
    <scope>NUCLEOTIDE SEQUENCE [LARGE SCALE GENOMIC DNA]</scope>
    <source>
        <strain evidence="1 2">LSU 92-RS-03</strain>
    </source>
</reference>
<name>A0A367IPG6_RHIST</name>
<dbReference type="Proteomes" id="UP000253551">
    <property type="component" value="Unassembled WGS sequence"/>
</dbReference>
<dbReference type="AlphaFoldDB" id="A0A367IPG6"/>